<dbReference type="Proteomes" id="UP000703269">
    <property type="component" value="Unassembled WGS sequence"/>
</dbReference>
<accession>A0A9P3FWI6</accession>
<proteinExistence type="predicted"/>
<organism evidence="4 5">
    <name type="scientific">Phanerochaete sordida</name>
    <dbReference type="NCBI Taxonomy" id="48140"/>
    <lineage>
        <taxon>Eukaryota</taxon>
        <taxon>Fungi</taxon>
        <taxon>Dikarya</taxon>
        <taxon>Basidiomycota</taxon>
        <taxon>Agaricomycotina</taxon>
        <taxon>Agaricomycetes</taxon>
        <taxon>Polyporales</taxon>
        <taxon>Phanerochaetaceae</taxon>
        <taxon>Phanerochaete</taxon>
    </lineage>
</organism>
<dbReference type="InterPro" id="IPR027417">
    <property type="entry name" value="P-loop_NTPase"/>
</dbReference>
<dbReference type="PROSITE" id="PS00211">
    <property type="entry name" value="ABC_TRANSPORTER_1"/>
    <property type="match status" value="1"/>
</dbReference>
<dbReference type="InterPro" id="IPR003593">
    <property type="entry name" value="AAA+_ATPase"/>
</dbReference>
<evidence type="ECO:0000259" key="3">
    <source>
        <dbReference type="PROSITE" id="PS50893"/>
    </source>
</evidence>
<dbReference type="GO" id="GO:0034040">
    <property type="term" value="F:ATPase-coupled lipid transmembrane transporter activity"/>
    <property type="evidence" value="ECO:0007669"/>
    <property type="project" value="TreeGrafter"/>
</dbReference>
<keyword evidence="1" id="KW-0547">Nucleotide-binding</keyword>
<dbReference type="Pfam" id="PF00005">
    <property type="entry name" value="ABC_tran"/>
    <property type="match status" value="1"/>
</dbReference>
<evidence type="ECO:0000256" key="2">
    <source>
        <dbReference type="ARBA" id="ARBA00022840"/>
    </source>
</evidence>
<dbReference type="Gene3D" id="3.40.50.300">
    <property type="entry name" value="P-loop containing nucleotide triphosphate hydrolases"/>
    <property type="match status" value="1"/>
</dbReference>
<evidence type="ECO:0000256" key="1">
    <source>
        <dbReference type="ARBA" id="ARBA00022741"/>
    </source>
</evidence>
<dbReference type="InterPro" id="IPR039421">
    <property type="entry name" value="Type_1_exporter"/>
</dbReference>
<dbReference type="EMBL" id="BPQB01000001">
    <property type="protein sequence ID" value="GJE84393.1"/>
    <property type="molecule type" value="Genomic_DNA"/>
</dbReference>
<dbReference type="PROSITE" id="PS50893">
    <property type="entry name" value="ABC_TRANSPORTER_2"/>
    <property type="match status" value="1"/>
</dbReference>
<dbReference type="GO" id="GO:0005524">
    <property type="term" value="F:ATP binding"/>
    <property type="evidence" value="ECO:0007669"/>
    <property type="project" value="UniProtKB-KW"/>
</dbReference>
<dbReference type="OrthoDB" id="6500128at2759"/>
<keyword evidence="2 4" id="KW-0067">ATP-binding</keyword>
<evidence type="ECO:0000313" key="4">
    <source>
        <dbReference type="EMBL" id="GJE84393.1"/>
    </source>
</evidence>
<reference evidence="4 5" key="1">
    <citation type="submission" date="2021-08" db="EMBL/GenBank/DDBJ databases">
        <title>Draft Genome Sequence of Phanerochaete sordida strain YK-624.</title>
        <authorList>
            <person name="Mori T."/>
            <person name="Dohra H."/>
            <person name="Suzuki T."/>
            <person name="Kawagishi H."/>
            <person name="Hirai H."/>
        </authorList>
    </citation>
    <scope>NUCLEOTIDE SEQUENCE [LARGE SCALE GENOMIC DNA]</scope>
    <source>
        <strain evidence="4 5">YK-624</strain>
    </source>
</reference>
<evidence type="ECO:0000313" key="5">
    <source>
        <dbReference type="Proteomes" id="UP000703269"/>
    </source>
</evidence>
<protein>
    <submittedName>
        <fullName evidence="4">ABC transporter ATP-binding protein</fullName>
    </submittedName>
</protein>
<dbReference type="AlphaFoldDB" id="A0A9P3FWI6"/>
<dbReference type="InterPro" id="IPR017871">
    <property type="entry name" value="ABC_transporter-like_CS"/>
</dbReference>
<feature type="domain" description="ABC transporter" evidence="3">
    <location>
        <begin position="450"/>
        <end position="720"/>
    </location>
</feature>
<sequence>MGLSPKLLRHVLQQMLPALDYSKSPRRVGNKQTASAAEHSLQNPDTVLYDAWLASRAVPANKGGLLTPGAQRPLSRENVALAARIARRSSLGVLSLLWQLYPGRILALVSLDLLRGAFPVVRGYSQALIINEVQAVISSGNFTVCTRLCRLIATELLRAALESGFDAFATANEDVVQSSARFALEYRLMEQRVRMDVPTLADPHTRDLFQESDLFVRSFSGVANFGLFSPLDFLRILTLVSETLSHVFVLWTLTTDRTHLSLLAFSIISYIFPLLISCWRQYPEYADDCQDIKAARANAKQNKMRAMAQSDSYRSEIVLFGLGPWILENWARARKATLGLDQPRSLPVDTAFNIVTSSINATGLLMVLQNVPMLLAMQSSSATLGSFTLYRNSIQAIAFSVRQLAQLSRMAFQSIFLMGAFSAALQVRPRLQPSPEDKLAYPSSGKGMKIEARNISFTYPGSHEPAVRNVSFTLDAGETLAIVGYNGSGKSTLANILLRITGFDGGELRVNGADVRRLDADALHARTAAVFQGFARFDASVRQNVGVGHVADIGAPLAVQRALALGGADAVVAALPHGLKTRLDAAPGAGAGAPLPHFADAPRACQRGRPHGLSGGEWQRIAISRAFMRAQRPEVELLLLDEPTASLDAHAQNRVFETVEELARSETGERTKTVIFITHRLSTARRADKVAMMENGTITEFGTHEELLARGGSYASLYQASV</sequence>
<comment type="caution">
    <text evidence="4">The sequence shown here is derived from an EMBL/GenBank/DDBJ whole genome shotgun (WGS) entry which is preliminary data.</text>
</comment>
<keyword evidence="5" id="KW-1185">Reference proteome</keyword>
<dbReference type="SMART" id="SM00382">
    <property type="entry name" value="AAA"/>
    <property type="match status" value="1"/>
</dbReference>
<dbReference type="GO" id="GO:0016887">
    <property type="term" value="F:ATP hydrolysis activity"/>
    <property type="evidence" value="ECO:0007669"/>
    <property type="project" value="InterPro"/>
</dbReference>
<dbReference type="PANTHER" id="PTHR24221">
    <property type="entry name" value="ATP-BINDING CASSETTE SUB-FAMILY B"/>
    <property type="match status" value="1"/>
</dbReference>
<dbReference type="SUPFAM" id="SSF52540">
    <property type="entry name" value="P-loop containing nucleoside triphosphate hydrolases"/>
    <property type="match status" value="1"/>
</dbReference>
<dbReference type="InterPro" id="IPR003439">
    <property type="entry name" value="ABC_transporter-like_ATP-bd"/>
</dbReference>
<dbReference type="PANTHER" id="PTHR24221:SF646">
    <property type="entry name" value="HAEMOLYSIN SECRETION ATP-BINDING PROTEIN"/>
    <property type="match status" value="1"/>
</dbReference>
<gene>
    <name evidence="4" type="ORF">PsYK624_004690</name>
</gene>
<name>A0A9P3FWI6_9APHY</name>